<evidence type="ECO:0000313" key="2">
    <source>
        <dbReference type="Proteomes" id="UP000050794"/>
    </source>
</evidence>
<dbReference type="PANTHER" id="PTHR45757">
    <property type="entry name" value="PROTEIN CBG23364-RELATED"/>
    <property type="match status" value="1"/>
</dbReference>
<dbReference type="EMBL" id="UYWY01022780">
    <property type="protein sequence ID" value="VDM46642.1"/>
    <property type="molecule type" value="Genomic_DNA"/>
</dbReference>
<evidence type="ECO:0000313" key="1">
    <source>
        <dbReference type="EMBL" id="VDM46642.1"/>
    </source>
</evidence>
<dbReference type="Pfam" id="PF07690">
    <property type="entry name" value="MFS_1"/>
    <property type="match status" value="1"/>
</dbReference>
<sequence length="464" mass="51179">MLGRMSCTETNVLKIVYVGVYSNKIRILIYECDGCGTCFTRTRFVILPLVLFCLSSLWANILCFNIALLCINPHIEDASIKDVNTAKQTRMEARLVSDFASFEKIWLTGAVALGAICAHFPLIVLMNRFGVRIIFSLLGLLSGVATLFMPLALRSGYAYIIVLRVLQGMAFASNFMVIGAFGDRWTYYKQNGLFISLVVSYVQVAPTLSNPISGALCSSSLGWPSIFYAHAFECRIGEVHLKSAQFLISSKDEQQHIPYASIFTTVSVWAVWIAAIGNFYCVNTVYLFSPNYFHRVLKMEVSKTGLSAALPSILQFIIKVFAGLVSDKIRFFGETAKLRIFNSVAFFGSTIFVVIVAFLTMDPINEALRYCTYRCAQTVELLQHTCMILLSVTTGMLGIATGGFFKAGPMISGHFSEFVTGNISLAITVTMFVVPFIISGVAPTDTAEQWRTIFLITGAVMVSA</sequence>
<gene>
    <name evidence="1" type="ORF">TCNE_LOCUS15321</name>
</gene>
<dbReference type="SUPFAM" id="SSF103473">
    <property type="entry name" value="MFS general substrate transporter"/>
    <property type="match status" value="1"/>
</dbReference>
<name>A0A183V3K1_TOXCA</name>
<dbReference type="InterPro" id="IPR011701">
    <property type="entry name" value="MFS"/>
</dbReference>
<dbReference type="GO" id="GO:0022857">
    <property type="term" value="F:transmembrane transporter activity"/>
    <property type="evidence" value="ECO:0007669"/>
    <property type="project" value="InterPro"/>
</dbReference>
<organism evidence="2 3">
    <name type="scientific">Toxocara canis</name>
    <name type="common">Canine roundworm</name>
    <dbReference type="NCBI Taxonomy" id="6265"/>
    <lineage>
        <taxon>Eukaryota</taxon>
        <taxon>Metazoa</taxon>
        <taxon>Ecdysozoa</taxon>
        <taxon>Nematoda</taxon>
        <taxon>Chromadorea</taxon>
        <taxon>Rhabditida</taxon>
        <taxon>Spirurina</taxon>
        <taxon>Ascaridomorpha</taxon>
        <taxon>Ascaridoidea</taxon>
        <taxon>Toxocaridae</taxon>
        <taxon>Toxocara</taxon>
    </lineage>
</organism>
<protein>
    <submittedName>
        <fullName evidence="3">MFS domain-containing protein</fullName>
    </submittedName>
</protein>
<dbReference type="GO" id="GO:0016020">
    <property type="term" value="C:membrane"/>
    <property type="evidence" value="ECO:0007669"/>
    <property type="project" value="TreeGrafter"/>
</dbReference>
<evidence type="ECO:0000313" key="3">
    <source>
        <dbReference type="WBParaSite" id="TCNE_0001532201-mRNA-1"/>
    </source>
</evidence>
<dbReference type="InterPro" id="IPR036259">
    <property type="entry name" value="MFS_trans_sf"/>
</dbReference>
<dbReference type="PANTHER" id="PTHR45757:SF23">
    <property type="entry name" value="MAJOR FACILITATOR SUPERFAMILY (MFS) PROFILE DOMAIN-CONTAINING PROTEIN"/>
    <property type="match status" value="1"/>
</dbReference>
<dbReference type="Proteomes" id="UP000050794">
    <property type="component" value="Unassembled WGS sequence"/>
</dbReference>
<keyword evidence="2" id="KW-1185">Reference proteome</keyword>
<accession>A0A183V3K1</accession>
<dbReference type="WBParaSite" id="TCNE_0001532201-mRNA-1">
    <property type="protein sequence ID" value="TCNE_0001532201-mRNA-1"/>
    <property type="gene ID" value="TCNE_0001532201"/>
</dbReference>
<dbReference type="Gene3D" id="1.20.1250.20">
    <property type="entry name" value="MFS general substrate transporter like domains"/>
    <property type="match status" value="2"/>
</dbReference>
<dbReference type="AlphaFoldDB" id="A0A183V3K1"/>
<reference evidence="1 2" key="2">
    <citation type="submission" date="2018-11" db="EMBL/GenBank/DDBJ databases">
        <authorList>
            <consortium name="Pathogen Informatics"/>
        </authorList>
    </citation>
    <scope>NUCLEOTIDE SEQUENCE [LARGE SCALE GENOMIC DNA]</scope>
</reference>
<proteinExistence type="predicted"/>
<reference evidence="3" key="1">
    <citation type="submission" date="2016-06" db="UniProtKB">
        <authorList>
            <consortium name="WormBaseParasite"/>
        </authorList>
    </citation>
    <scope>IDENTIFICATION</scope>
</reference>